<evidence type="ECO:0000259" key="1">
    <source>
        <dbReference type="PROSITE" id="PS51819"/>
    </source>
</evidence>
<dbReference type="EMBL" id="BFBR01000004">
    <property type="protein sequence ID" value="GBF57854.1"/>
    <property type="molecule type" value="Genomic_DNA"/>
</dbReference>
<comment type="caution">
    <text evidence="2">The sequence shown here is derived from an EMBL/GenBank/DDBJ whole genome shotgun (WGS) entry which is preliminary data.</text>
</comment>
<dbReference type="RefSeq" id="WP_108984729.1">
    <property type="nucleotide sequence ID" value="NZ_BFBR01000004.1"/>
</dbReference>
<dbReference type="Pfam" id="PF00903">
    <property type="entry name" value="Glyoxalase"/>
    <property type="match status" value="1"/>
</dbReference>
<evidence type="ECO:0000313" key="3">
    <source>
        <dbReference type="Proteomes" id="UP000245086"/>
    </source>
</evidence>
<dbReference type="SUPFAM" id="SSF54593">
    <property type="entry name" value="Glyoxalase/Bleomycin resistance protein/Dihydroxybiphenyl dioxygenase"/>
    <property type="match status" value="1"/>
</dbReference>
<dbReference type="Proteomes" id="UP000245086">
    <property type="component" value="Unassembled WGS sequence"/>
</dbReference>
<dbReference type="Gene3D" id="3.10.180.10">
    <property type="entry name" value="2,3-Dihydroxybiphenyl 1,2-Dioxygenase, domain 1"/>
    <property type="match status" value="1"/>
</dbReference>
<accession>A0A2P2E9Y4</accession>
<name>A0A2P2E9Y4_9PROT</name>
<keyword evidence="3" id="KW-1185">Reference proteome</keyword>
<dbReference type="AlphaFoldDB" id="A0A2P2E9Y4"/>
<protein>
    <recommendedName>
        <fullName evidence="1">VOC domain-containing protein</fullName>
    </recommendedName>
</protein>
<dbReference type="InterPro" id="IPR037523">
    <property type="entry name" value="VOC_core"/>
</dbReference>
<proteinExistence type="predicted"/>
<dbReference type="InterPro" id="IPR004360">
    <property type="entry name" value="Glyas_Fos-R_dOase_dom"/>
</dbReference>
<dbReference type="InterPro" id="IPR029068">
    <property type="entry name" value="Glyas_Bleomycin-R_OHBP_Dase"/>
</dbReference>
<dbReference type="OrthoDB" id="9804907at2"/>
<evidence type="ECO:0000313" key="2">
    <source>
        <dbReference type="EMBL" id="GBF57854.1"/>
    </source>
</evidence>
<feature type="domain" description="VOC" evidence="1">
    <location>
        <begin position="4"/>
        <end position="126"/>
    </location>
</feature>
<organism evidence="2 3">
    <name type="scientific">Candidatus Phycosocius bacilliformis</name>
    <dbReference type="NCBI Taxonomy" id="1445552"/>
    <lineage>
        <taxon>Bacteria</taxon>
        <taxon>Pseudomonadati</taxon>
        <taxon>Pseudomonadota</taxon>
        <taxon>Alphaproteobacteria</taxon>
        <taxon>Caulobacterales</taxon>
        <taxon>Caulobacterales incertae sedis</taxon>
        <taxon>Candidatus Phycosocius</taxon>
    </lineage>
</organism>
<reference evidence="2 3" key="1">
    <citation type="journal article" date="2018" name="Genome Announc.">
        <title>Draft Genome Sequence of "Candidatus Phycosocius bacilliformis," an Alphaproteobacterial Ectosymbiont of the Hydrocarbon-Producing Green Alga Botryococcus braunii.</title>
        <authorList>
            <person name="Tanabe Y."/>
            <person name="Yamaguchi H."/>
            <person name="Watanabe M.M."/>
        </authorList>
    </citation>
    <scope>NUCLEOTIDE SEQUENCE [LARGE SCALE GENOMIC DNA]</scope>
    <source>
        <strain evidence="2 3">BOTRYCO-2</strain>
    </source>
</reference>
<gene>
    <name evidence="2" type="ORF">PbB2_01524</name>
</gene>
<sequence>MVLGPNFKVINFIQTVDRPRAVAFYRDIVGLHFVADDPFGSVFDQNGTGLRITQIDGYTPAPHPALGWQVSDIYASIAALAGRGVSFKIYDGFGQDAQGVWTAPDGAAKIAWFEDPDGNLLSLTQVMAA</sequence>
<dbReference type="PROSITE" id="PS51819">
    <property type="entry name" value="VOC"/>
    <property type="match status" value="1"/>
</dbReference>